<sequence length="85" mass="10024">MNISRHSVPKSSSMRAMSNHSSLINFSKNQEISEYPLDPSQLCTNWHLRHRCSYPCLQGHRPICKTRMLEGHIGNFFEHHHHHHQ</sequence>
<keyword evidence="2" id="KW-1185">Reference proteome</keyword>
<protein>
    <submittedName>
        <fullName evidence="1">Uncharacterized protein</fullName>
    </submittedName>
</protein>
<dbReference type="EMBL" id="JADFTS010000002">
    <property type="protein sequence ID" value="KAF9620457.1"/>
    <property type="molecule type" value="Genomic_DNA"/>
</dbReference>
<accession>A0A835IPS2</accession>
<name>A0A835IPS2_9MAGN</name>
<proteinExistence type="predicted"/>
<comment type="caution">
    <text evidence="1">The sequence shown here is derived from an EMBL/GenBank/DDBJ whole genome shotgun (WGS) entry which is preliminary data.</text>
</comment>
<reference evidence="1 2" key="1">
    <citation type="submission" date="2020-10" db="EMBL/GenBank/DDBJ databases">
        <title>The Coptis chinensis genome and diversification of protoberbering-type alkaloids.</title>
        <authorList>
            <person name="Wang B."/>
            <person name="Shu S."/>
            <person name="Song C."/>
            <person name="Liu Y."/>
        </authorList>
    </citation>
    <scope>NUCLEOTIDE SEQUENCE [LARGE SCALE GENOMIC DNA]</scope>
    <source>
        <strain evidence="1">HL-2020</strain>
        <tissue evidence="1">Leaf</tissue>
    </source>
</reference>
<evidence type="ECO:0000313" key="1">
    <source>
        <dbReference type="EMBL" id="KAF9620457.1"/>
    </source>
</evidence>
<evidence type="ECO:0000313" key="2">
    <source>
        <dbReference type="Proteomes" id="UP000631114"/>
    </source>
</evidence>
<dbReference type="AlphaFoldDB" id="A0A835IPS2"/>
<organism evidence="1 2">
    <name type="scientific">Coptis chinensis</name>
    <dbReference type="NCBI Taxonomy" id="261450"/>
    <lineage>
        <taxon>Eukaryota</taxon>
        <taxon>Viridiplantae</taxon>
        <taxon>Streptophyta</taxon>
        <taxon>Embryophyta</taxon>
        <taxon>Tracheophyta</taxon>
        <taxon>Spermatophyta</taxon>
        <taxon>Magnoliopsida</taxon>
        <taxon>Ranunculales</taxon>
        <taxon>Ranunculaceae</taxon>
        <taxon>Coptidoideae</taxon>
        <taxon>Coptis</taxon>
    </lineage>
</organism>
<gene>
    <name evidence="1" type="ORF">IFM89_012634</name>
</gene>
<dbReference type="Proteomes" id="UP000631114">
    <property type="component" value="Unassembled WGS sequence"/>
</dbReference>